<evidence type="ECO:0000313" key="3">
    <source>
        <dbReference type="EMBL" id="MCW6509525.1"/>
    </source>
</evidence>
<proteinExistence type="predicted"/>
<sequence length="334" mass="36378">MHVLITGTAGFIGFHVAARLLGDGHSVDGVDGMTPYYDTSLKEARHAVLQRFAAFQPHILMLDDMARLEDLAARRQPDVIIHLAAQAGVRHSLEQPRAYLESNLAGTFNILELARQVAPRHLLLASTSSIYGASGAVPSRETDRTDHPLSLYAATKKGAEDMAHSYAHLWRIPITAFRFFTVYGPWGRPDMAYFKFVRAALAGQAIEVFGHGRMQRDFTYVDDLVEAVVRLIGCPPVQGAPIGTMDSLSPVAPYRAVNIAGGQSVPLLDYIDAIERSVGVAITRTMVPMQKGDVEATTASPALLKALTGFVPTTPVSRGVQAFVDWYRGFYPAT</sequence>
<evidence type="ECO:0000259" key="2">
    <source>
        <dbReference type="Pfam" id="PF01370"/>
    </source>
</evidence>
<evidence type="ECO:0000313" key="4">
    <source>
        <dbReference type="Proteomes" id="UP001165667"/>
    </source>
</evidence>
<keyword evidence="4" id="KW-1185">Reference proteome</keyword>
<accession>A0AA41YY97</accession>
<comment type="caution">
    <text evidence="3">The sequence shown here is derived from an EMBL/GenBank/DDBJ whole genome shotgun (WGS) entry which is preliminary data.</text>
</comment>
<dbReference type="PROSITE" id="PS00061">
    <property type="entry name" value="ADH_SHORT"/>
    <property type="match status" value="1"/>
</dbReference>
<organism evidence="3 4">
    <name type="scientific">Lichenifustis flavocetrariae</name>
    <dbReference type="NCBI Taxonomy" id="2949735"/>
    <lineage>
        <taxon>Bacteria</taxon>
        <taxon>Pseudomonadati</taxon>
        <taxon>Pseudomonadota</taxon>
        <taxon>Alphaproteobacteria</taxon>
        <taxon>Hyphomicrobiales</taxon>
        <taxon>Lichenihabitantaceae</taxon>
        <taxon>Lichenifustis</taxon>
    </lineage>
</organism>
<dbReference type="InterPro" id="IPR036291">
    <property type="entry name" value="NAD(P)-bd_dom_sf"/>
</dbReference>
<protein>
    <submittedName>
        <fullName evidence="3">NAD-dependent epimerase/dehydratase family protein</fullName>
    </submittedName>
</protein>
<dbReference type="EMBL" id="JAMOIM010000010">
    <property type="protein sequence ID" value="MCW6509525.1"/>
    <property type="molecule type" value="Genomic_DNA"/>
</dbReference>
<feature type="domain" description="NAD-dependent epimerase/dehydratase" evidence="2">
    <location>
        <begin position="3"/>
        <end position="232"/>
    </location>
</feature>
<keyword evidence="1" id="KW-0520">NAD</keyword>
<dbReference type="Proteomes" id="UP001165667">
    <property type="component" value="Unassembled WGS sequence"/>
</dbReference>
<dbReference type="Pfam" id="PF01370">
    <property type="entry name" value="Epimerase"/>
    <property type="match status" value="1"/>
</dbReference>
<dbReference type="PANTHER" id="PTHR43574">
    <property type="entry name" value="EPIMERASE-RELATED"/>
    <property type="match status" value="1"/>
</dbReference>
<dbReference type="AlphaFoldDB" id="A0AA41YY97"/>
<dbReference type="Gene3D" id="3.40.50.720">
    <property type="entry name" value="NAD(P)-binding Rossmann-like Domain"/>
    <property type="match status" value="1"/>
</dbReference>
<evidence type="ECO:0000256" key="1">
    <source>
        <dbReference type="ARBA" id="ARBA00023027"/>
    </source>
</evidence>
<gene>
    <name evidence="3" type="ORF">M8523_16005</name>
</gene>
<dbReference type="InterPro" id="IPR020904">
    <property type="entry name" value="Sc_DH/Rdtase_CS"/>
</dbReference>
<dbReference type="RefSeq" id="WP_282585897.1">
    <property type="nucleotide sequence ID" value="NZ_JAMOIM010000010.1"/>
</dbReference>
<reference evidence="3" key="1">
    <citation type="submission" date="2022-05" db="EMBL/GenBank/DDBJ databases">
        <authorList>
            <person name="Pankratov T."/>
        </authorList>
    </citation>
    <scope>NUCLEOTIDE SEQUENCE</scope>
    <source>
        <strain evidence="3">BP6-180914</strain>
    </source>
</reference>
<dbReference type="InterPro" id="IPR001509">
    <property type="entry name" value="Epimerase_deHydtase"/>
</dbReference>
<dbReference type="SUPFAM" id="SSF51735">
    <property type="entry name" value="NAD(P)-binding Rossmann-fold domains"/>
    <property type="match status" value="1"/>
</dbReference>
<dbReference type="PRINTS" id="PR01713">
    <property type="entry name" value="NUCEPIMERASE"/>
</dbReference>
<name>A0AA41YY97_9HYPH</name>